<dbReference type="InterPro" id="IPR026607">
    <property type="entry name" value="DMRT"/>
</dbReference>
<dbReference type="GO" id="GO:0046872">
    <property type="term" value="F:metal ion binding"/>
    <property type="evidence" value="ECO:0007669"/>
    <property type="project" value="UniProtKB-KW"/>
</dbReference>
<feature type="region of interest" description="Disordered" evidence="6">
    <location>
        <begin position="108"/>
        <end position="136"/>
    </location>
</feature>
<dbReference type="InterPro" id="IPR036407">
    <property type="entry name" value="DM_DNA-bd_sf"/>
</dbReference>
<evidence type="ECO:0000259" key="7">
    <source>
        <dbReference type="PROSITE" id="PS50809"/>
    </source>
</evidence>
<keyword evidence="1 5" id="KW-0479">Metal-binding</keyword>
<gene>
    <name evidence="8" type="ORF">SK128_007100</name>
</gene>
<keyword evidence="2 5" id="KW-0862">Zinc</keyword>
<dbReference type="GO" id="GO:0007548">
    <property type="term" value="P:sex differentiation"/>
    <property type="evidence" value="ECO:0007669"/>
    <property type="project" value="TreeGrafter"/>
</dbReference>
<feature type="non-terminal residue" evidence="8">
    <location>
        <position position="1"/>
    </location>
</feature>
<protein>
    <recommendedName>
        <fullName evidence="7">DM domain-containing protein</fullName>
    </recommendedName>
</protein>
<evidence type="ECO:0000256" key="4">
    <source>
        <dbReference type="ARBA" id="ARBA00023242"/>
    </source>
</evidence>
<feature type="domain" description="DM" evidence="7">
    <location>
        <begin position="171"/>
        <end position="218"/>
    </location>
</feature>
<feature type="compositionally biased region" description="Polar residues" evidence="6">
    <location>
        <begin position="311"/>
        <end position="324"/>
    </location>
</feature>
<evidence type="ECO:0000313" key="9">
    <source>
        <dbReference type="Proteomes" id="UP001381693"/>
    </source>
</evidence>
<feature type="region of interest" description="Disordered" evidence="6">
    <location>
        <begin position="269"/>
        <end position="298"/>
    </location>
</feature>
<comment type="caution">
    <text evidence="8">The sequence shown here is derived from an EMBL/GenBank/DDBJ whole genome shotgun (WGS) entry which is preliminary data.</text>
</comment>
<keyword evidence="3 5" id="KW-0238">DNA-binding</keyword>
<keyword evidence="4 5" id="KW-0539">Nucleus</keyword>
<dbReference type="Proteomes" id="UP001381693">
    <property type="component" value="Unassembled WGS sequence"/>
</dbReference>
<dbReference type="PANTHER" id="PTHR12322">
    <property type="entry name" value="DOUBLESEX AND MAB-3 RELATED TRANSCRIPTION FACTOR DMRT"/>
    <property type="match status" value="1"/>
</dbReference>
<dbReference type="PANTHER" id="PTHR12322:SF115">
    <property type="entry name" value="PROTEIN CBR-MAB-23"/>
    <property type="match status" value="1"/>
</dbReference>
<dbReference type="InterPro" id="IPR001275">
    <property type="entry name" value="DM_DNA-bd"/>
</dbReference>
<dbReference type="PROSITE" id="PS50809">
    <property type="entry name" value="DM_2"/>
    <property type="match status" value="1"/>
</dbReference>
<feature type="region of interest" description="Disordered" evidence="6">
    <location>
        <begin position="1"/>
        <end position="47"/>
    </location>
</feature>
<dbReference type="AlphaFoldDB" id="A0AAN8X899"/>
<feature type="compositionally biased region" description="Polar residues" evidence="6">
    <location>
        <begin position="236"/>
        <end position="246"/>
    </location>
</feature>
<dbReference type="Pfam" id="PF00751">
    <property type="entry name" value="DM"/>
    <property type="match status" value="1"/>
</dbReference>
<dbReference type="SUPFAM" id="SSF82927">
    <property type="entry name" value="Cysteine-rich DNA binding domain, (DM domain)"/>
    <property type="match status" value="1"/>
</dbReference>
<organism evidence="8 9">
    <name type="scientific">Halocaridina rubra</name>
    <name type="common">Hawaiian red shrimp</name>
    <dbReference type="NCBI Taxonomy" id="373956"/>
    <lineage>
        <taxon>Eukaryota</taxon>
        <taxon>Metazoa</taxon>
        <taxon>Ecdysozoa</taxon>
        <taxon>Arthropoda</taxon>
        <taxon>Crustacea</taxon>
        <taxon>Multicrustacea</taxon>
        <taxon>Malacostraca</taxon>
        <taxon>Eumalacostraca</taxon>
        <taxon>Eucarida</taxon>
        <taxon>Decapoda</taxon>
        <taxon>Pleocyemata</taxon>
        <taxon>Caridea</taxon>
        <taxon>Atyoidea</taxon>
        <taxon>Atyidae</taxon>
        <taxon>Halocaridina</taxon>
    </lineage>
</organism>
<accession>A0AAN8X899</accession>
<sequence>NVEGENLIAKAGRREVTRKRQQNRSKSSSDGGEEGPGGEQENRKSGSKAKRAQYCTICKNHNQRVLKKRHKCPHSDCQCPLCQLSRRVQCIMCHQQRLWRFRKSMEKNGISPNNKEVSIPTVSSPSSSTSSLTESDIRLQESLVDDPSSMPDSVKSILSLKPERNGKQQVCDKCRNHDKWVLKRGHKGKCPYENCTCQYCSFTIKRRNLMKHQQRVRRAQVTSQPVRGQQDFIMQPNETSADQQLSPTPPTEDLPMGNIQQEAMEKTIRLQDSASPPGDFHTGSSPGLAQPSPGLDQENAHQVCVNDDDQSNTPAAWKSCSNKTSPISSIHGTRLAYATPSDANIPLIKSDRSQEQCVSPNVPQVCSTSQVVSPRIDHEPILSPVIPQETRMDSDITLERHFSPVCCSESNISPVMSNEKVMPPLESLITQSNYYEPNTFPVMSNDLRTSLANSRDSDVSNMMSSELNTSLDNEQRISQMMSHEQKYSLSSCQGSVYCQSASQETKFSQVMSQESRISTNLYNESDRENIPFSYQSAMHQGASSTSLTGENMPSPINYFKQEPITDENMLYDNMGTEPMSADYSKNVHDDDAGMSFVNDTEVQLMRQSSLPKYGVDPDDLQLREWNAKRTMSGQSYLDSIQTNNVRGNSHNMALTHSQQHLLPQNNTMNQHSYYQVMSSTRPTFESHSFSFGWGANVPNPCTTTTRSTYSSEIIQSRHTTVPMPNCEPFLHSSQHQSHSLWWQQARIGSLERTNSC</sequence>
<feature type="DNA-binding region" description="DM" evidence="5">
    <location>
        <begin position="171"/>
        <end position="218"/>
    </location>
</feature>
<keyword evidence="9" id="KW-1185">Reference proteome</keyword>
<evidence type="ECO:0000256" key="5">
    <source>
        <dbReference type="PROSITE-ProRule" id="PRU00070"/>
    </source>
</evidence>
<dbReference type="GO" id="GO:0000981">
    <property type="term" value="F:DNA-binding transcription factor activity, RNA polymerase II-specific"/>
    <property type="evidence" value="ECO:0007669"/>
    <property type="project" value="TreeGrafter"/>
</dbReference>
<feature type="region of interest" description="Disordered" evidence="6">
    <location>
        <begin position="235"/>
        <end position="256"/>
    </location>
</feature>
<evidence type="ECO:0000313" key="8">
    <source>
        <dbReference type="EMBL" id="KAK7075808.1"/>
    </source>
</evidence>
<feature type="compositionally biased region" description="Low complexity" evidence="6">
    <location>
        <begin position="117"/>
        <end position="131"/>
    </location>
</feature>
<dbReference type="Gene3D" id="4.10.1040.10">
    <property type="entry name" value="DM DNA-binding domain"/>
    <property type="match status" value="1"/>
</dbReference>
<evidence type="ECO:0000256" key="3">
    <source>
        <dbReference type="ARBA" id="ARBA00023125"/>
    </source>
</evidence>
<dbReference type="PROSITE" id="PS40000">
    <property type="entry name" value="DM_1"/>
    <property type="match status" value="1"/>
</dbReference>
<evidence type="ECO:0000256" key="6">
    <source>
        <dbReference type="SAM" id="MobiDB-lite"/>
    </source>
</evidence>
<comment type="subcellular location">
    <subcellularLocation>
        <location evidence="5">Nucleus</location>
    </subcellularLocation>
</comment>
<dbReference type="EMBL" id="JAXCGZ010010100">
    <property type="protein sequence ID" value="KAK7075808.1"/>
    <property type="molecule type" value="Genomic_DNA"/>
</dbReference>
<name>A0AAN8X899_HALRR</name>
<dbReference type="SMART" id="SM00301">
    <property type="entry name" value="DM"/>
    <property type="match status" value="2"/>
</dbReference>
<reference evidence="8 9" key="1">
    <citation type="submission" date="2023-11" db="EMBL/GenBank/DDBJ databases">
        <title>Halocaridina rubra genome assembly.</title>
        <authorList>
            <person name="Smith C."/>
        </authorList>
    </citation>
    <scope>NUCLEOTIDE SEQUENCE [LARGE SCALE GENOMIC DNA]</scope>
    <source>
        <strain evidence="8">EP-1</strain>
        <tissue evidence="8">Whole</tissue>
    </source>
</reference>
<dbReference type="GO" id="GO:0005634">
    <property type="term" value="C:nucleus"/>
    <property type="evidence" value="ECO:0007669"/>
    <property type="project" value="UniProtKB-SubCell"/>
</dbReference>
<feature type="region of interest" description="Disordered" evidence="6">
    <location>
        <begin position="305"/>
        <end position="324"/>
    </location>
</feature>
<proteinExistence type="predicted"/>
<dbReference type="GO" id="GO:0000978">
    <property type="term" value="F:RNA polymerase II cis-regulatory region sequence-specific DNA binding"/>
    <property type="evidence" value="ECO:0007669"/>
    <property type="project" value="TreeGrafter"/>
</dbReference>
<evidence type="ECO:0000256" key="2">
    <source>
        <dbReference type="ARBA" id="ARBA00022833"/>
    </source>
</evidence>
<evidence type="ECO:0000256" key="1">
    <source>
        <dbReference type="ARBA" id="ARBA00022723"/>
    </source>
</evidence>